<accession>A0AAQ3KVF5</accession>
<dbReference type="PANTHER" id="PTHR31280">
    <property type="entry name" value="PROTEIN UNC-13 HOMOLOG"/>
    <property type="match status" value="1"/>
</dbReference>
<gene>
    <name evidence="2" type="ORF">Cni_G24190</name>
</gene>
<dbReference type="Proteomes" id="UP001327560">
    <property type="component" value="Chromosome 7"/>
</dbReference>
<reference evidence="2 3" key="1">
    <citation type="submission" date="2023-10" db="EMBL/GenBank/DDBJ databases">
        <title>Chromosome-scale genome assembly provides insights into flower coloration mechanisms of Canna indica.</title>
        <authorList>
            <person name="Li C."/>
        </authorList>
    </citation>
    <scope>NUCLEOTIDE SEQUENCE [LARGE SCALE GENOMIC DNA]</scope>
    <source>
        <tissue evidence="2">Flower</tissue>
    </source>
</reference>
<sequence>MSTIAAADLPSPFSHLGVSLFDVNLRETAYEIFVAASHTTDAKPPLTSPSPSGHPPPSTALPPLSLSLSLNLSPSPSLLQRWASLSRLIRGSGRGCSGLQQDRLGKRLDHSMVLPLEFLQQFKALDFPDHQEYEAWQCRNLKIDLVQQIEDTLKTLRLLLVAIMLDFPHLYNIGCVLQTHLFAFYRENYGHYMLA</sequence>
<evidence type="ECO:0000256" key="1">
    <source>
        <dbReference type="SAM" id="MobiDB-lite"/>
    </source>
</evidence>
<protein>
    <submittedName>
        <fullName evidence="2">Uncharacterized protein</fullName>
    </submittedName>
</protein>
<evidence type="ECO:0000313" key="2">
    <source>
        <dbReference type="EMBL" id="WOL15409.1"/>
    </source>
</evidence>
<proteinExistence type="predicted"/>
<dbReference type="AlphaFoldDB" id="A0AAQ3KVF5"/>
<keyword evidence="3" id="KW-1185">Reference proteome</keyword>
<dbReference type="InterPro" id="IPR008528">
    <property type="entry name" value="unc-13_homologue"/>
</dbReference>
<feature type="region of interest" description="Disordered" evidence="1">
    <location>
        <begin position="41"/>
        <end position="60"/>
    </location>
</feature>
<dbReference type="PANTHER" id="PTHR31280:SF4">
    <property type="entry name" value="ELONGATION FACTOR TS (DUF810)"/>
    <property type="match status" value="1"/>
</dbReference>
<dbReference type="EMBL" id="CP136896">
    <property type="protein sequence ID" value="WOL15409.1"/>
    <property type="molecule type" value="Genomic_DNA"/>
</dbReference>
<name>A0AAQ3KVF5_9LILI</name>
<organism evidence="2 3">
    <name type="scientific">Canna indica</name>
    <name type="common">Indian-shot</name>
    <dbReference type="NCBI Taxonomy" id="4628"/>
    <lineage>
        <taxon>Eukaryota</taxon>
        <taxon>Viridiplantae</taxon>
        <taxon>Streptophyta</taxon>
        <taxon>Embryophyta</taxon>
        <taxon>Tracheophyta</taxon>
        <taxon>Spermatophyta</taxon>
        <taxon>Magnoliopsida</taxon>
        <taxon>Liliopsida</taxon>
        <taxon>Zingiberales</taxon>
        <taxon>Cannaceae</taxon>
        <taxon>Canna</taxon>
    </lineage>
</organism>
<evidence type="ECO:0000313" key="3">
    <source>
        <dbReference type="Proteomes" id="UP001327560"/>
    </source>
</evidence>
<feature type="compositionally biased region" description="Pro residues" evidence="1">
    <location>
        <begin position="46"/>
        <end position="60"/>
    </location>
</feature>